<evidence type="ECO:0000256" key="1">
    <source>
        <dbReference type="ARBA" id="ARBA00006149"/>
    </source>
</evidence>
<reference evidence="6 7" key="1">
    <citation type="submission" date="2014-03" db="EMBL/GenBank/DDBJ databases">
        <title>Draft genome sequence of the novel thermoacidophilic archaea Acidianus copahuensis ALE1 strain, isolated from Copahue volcanic area in Neuquen Argentina.</title>
        <authorList>
            <person name="Urbieta M.S."/>
            <person name="Rascovan N."/>
            <person name="Castro C."/>
            <person name="Revale S."/>
            <person name="Giaveno M.A."/>
            <person name="Vazquez M.P."/>
            <person name="Donati E.R."/>
        </authorList>
    </citation>
    <scope>NUCLEOTIDE SEQUENCE [LARGE SCALE GENOMIC DNA]</scope>
    <source>
        <strain evidence="6 7">ALE1</strain>
    </source>
</reference>
<dbReference type="Gene3D" id="3.40.50.150">
    <property type="entry name" value="Vaccinia Virus protein VP39"/>
    <property type="match status" value="1"/>
</dbReference>
<feature type="domain" description="Methyltransferase small" evidence="5">
    <location>
        <begin position="27"/>
        <end position="112"/>
    </location>
</feature>
<keyword evidence="7" id="KW-1185">Reference proteome</keyword>
<keyword evidence="2 6" id="KW-0489">Methyltransferase</keyword>
<dbReference type="GO" id="GO:0008757">
    <property type="term" value="F:S-adenosylmethionine-dependent methyltransferase activity"/>
    <property type="evidence" value="ECO:0007669"/>
    <property type="project" value="TreeGrafter"/>
</dbReference>
<dbReference type="PANTHER" id="PTHR45875:SF1">
    <property type="entry name" value="METHYLTRANSFERASE N6AMT1"/>
    <property type="match status" value="1"/>
</dbReference>
<dbReference type="InterPro" id="IPR029063">
    <property type="entry name" value="SAM-dependent_MTases_sf"/>
</dbReference>
<evidence type="ECO:0000256" key="4">
    <source>
        <dbReference type="ARBA" id="ARBA00022691"/>
    </source>
</evidence>
<evidence type="ECO:0000256" key="2">
    <source>
        <dbReference type="ARBA" id="ARBA00022603"/>
    </source>
</evidence>
<dbReference type="RefSeq" id="WP_048100052.1">
    <property type="nucleotide sequence ID" value="NZ_JFZT01000047.1"/>
</dbReference>
<keyword evidence="3 6" id="KW-0808">Transferase</keyword>
<dbReference type="NCBIfam" id="TIGR00537">
    <property type="entry name" value="hemK_rel_arch"/>
    <property type="match status" value="1"/>
</dbReference>
<dbReference type="InterPro" id="IPR007848">
    <property type="entry name" value="Small_mtfrase_dom"/>
</dbReference>
<comment type="caution">
    <text evidence="6">The sequence shown here is derived from an EMBL/GenBank/DDBJ whole genome shotgun (WGS) entry which is preliminary data.</text>
</comment>
<gene>
    <name evidence="6" type="ORF">CM19_09210</name>
</gene>
<evidence type="ECO:0000313" key="7">
    <source>
        <dbReference type="Proteomes" id="UP000024332"/>
    </source>
</evidence>
<dbReference type="PANTHER" id="PTHR45875">
    <property type="entry name" value="METHYLTRANSFERASE N6AMT1"/>
    <property type="match status" value="1"/>
</dbReference>
<dbReference type="InterPro" id="IPR052190">
    <property type="entry name" value="Euk-Arch_PrmC-MTase"/>
</dbReference>
<evidence type="ECO:0000256" key="3">
    <source>
        <dbReference type="ARBA" id="ARBA00022679"/>
    </source>
</evidence>
<dbReference type="GO" id="GO:0035657">
    <property type="term" value="C:eRF1 methyltransferase complex"/>
    <property type="evidence" value="ECO:0007669"/>
    <property type="project" value="TreeGrafter"/>
</dbReference>
<accession>A0A031LMA5</accession>
<dbReference type="GO" id="GO:0003676">
    <property type="term" value="F:nucleic acid binding"/>
    <property type="evidence" value="ECO:0007669"/>
    <property type="project" value="InterPro"/>
</dbReference>
<dbReference type="OrthoDB" id="27149at2157"/>
<evidence type="ECO:0000313" key="6">
    <source>
        <dbReference type="EMBL" id="EZQ03887.1"/>
    </source>
</evidence>
<dbReference type="SUPFAM" id="SSF53335">
    <property type="entry name" value="S-adenosyl-L-methionine-dependent methyltransferases"/>
    <property type="match status" value="1"/>
</dbReference>
<dbReference type="AlphaFoldDB" id="A0A031LMA5"/>
<dbReference type="InterPro" id="IPR002052">
    <property type="entry name" value="DNA_methylase_N6_adenine_CS"/>
</dbReference>
<protein>
    <submittedName>
        <fullName evidence="6">Methyltransferase</fullName>
    </submittedName>
</protein>
<dbReference type="PROSITE" id="PS00092">
    <property type="entry name" value="N6_MTASE"/>
    <property type="match status" value="1"/>
</dbReference>
<dbReference type="InterPro" id="IPR004557">
    <property type="entry name" value="PrmC-related"/>
</dbReference>
<comment type="similarity">
    <text evidence="1">Belongs to the eukaryotic/archaeal PrmC-related family.</text>
</comment>
<sequence length="197" mass="22385">MEGQRIIEFNRIKICINNETYEPSDDTSLLMSIIDIKKGDKVIEIGSGSGILSLEAFKMGGEVVAIDINPFAAISTLCTSRINSAWIEVINCEMLTCIRDVKFDVAIFNPPYLPYEERKEWIEYSWSGGPTGSEELIRFFDHVKAKRIYTLYSSLTDYERVLSYAEKKGLTIRKKVEKNIGLETIFAVEFHDKSSSS</sequence>
<dbReference type="Proteomes" id="UP000024332">
    <property type="component" value="Unassembled WGS sequence"/>
</dbReference>
<keyword evidence="4" id="KW-0949">S-adenosyl-L-methionine</keyword>
<name>A0A031LMA5_9CREN</name>
<dbReference type="STRING" id="1160895.CM19_09210"/>
<dbReference type="GO" id="GO:0032259">
    <property type="term" value="P:methylation"/>
    <property type="evidence" value="ECO:0007669"/>
    <property type="project" value="UniProtKB-KW"/>
</dbReference>
<dbReference type="CDD" id="cd02440">
    <property type="entry name" value="AdoMet_MTases"/>
    <property type="match status" value="1"/>
</dbReference>
<dbReference type="EMBL" id="JFZT01000047">
    <property type="protein sequence ID" value="EZQ03887.1"/>
    <property type="molecule type" value="Genomic_DNA"/>
</dbReference>
<dbReference type="Pfam" id="PF05175">
    <property type="entry name" value="MTS"/>
    <property type="match status" value="1"/>
</dbReference>
<organism evidence="6 7">
    <name type="scientific">Candidatus Acidianus copahuensis</name>
    <dbReference type="NCBI Taxonomy" id="1160895"/>
    <lineage>
        <taxon>Archaea</taxon>
        <taxon>Thermoproteota</taxon>
        <taxon>Thermoprotei</taxon>
        <taxon>Sulfolobales</taxon>
        <taxon>Sulfolobaceae</taxon>
        <taxon>Acidianus</taxon>
    </lineage>
</organism>
<evidence type="ECO:0000259" key="5">
    <source>
        <dbReference type="Pfam" id="PF05175"/>
    </source>
</evidence>
<proteinExistence type="inferred from homology"/>
<dbReference type="GO" id="GO:0008276">
    <property type="term" value="F:protein methyltransferase activity"/>
    <property type="evidence" value="ECO:0007669"/>
    <property type="project" value="TreeGrafter"/>
</dbReference>
<dbReference type="NCBIfam" id="NF011528">
    <property type="entry name" value="PRK14968.1-2"/>
    <property type="match status" value="1"/>
</dbReference>